<accession>A0ABQ1PGM1</accession>
<evidence type="ECO:0000259" key="11">
    <source>
        <dbReference type="PROSITE" id="PS50109"/>
    </source>
</evidence>
<comment type="catalytic activity">
    <reaction evidence="1">
        <text>ATP + protein L-histidine = ADP + protein N-phospho-L-histidine.</text>
        <dbReference type="EC" id="2.7.13.3"/>
    </reaction>
</comment>
<dbReference type="PRINTS" id="PR00344">
    <property type="entry name" value="BCTRLSENSOR"/>
</dbReference>
<dbReference type="EMBL" id="BMFF01000003">
    <property type="protein sequence ID" value="GGC96810.1"/>
    <property type="molecule type" value="Genomic_DNA"/>
</dbReference>
<dbReference type="EC" id="2.7.13.3" evidence="3"/>
<dbReference type="InterPro" id="IPR005467">
    <property type="entry name" value="His_kinase_dom"/>
</dbReference>
<evidence type="ECO:0000256" key="6">
    <source>
        <dbReference type="ARBA" id="ARBA00022692"/>
    </source>
</evidence>
<evidence type="ECO:0000256" key="4">
    <source>
        <dbReference type="ARBA" id="ARBA00022553"/>
    </source>
</evidence>
<organism evidence="12 13">
    <name type="scientific">Halopseudomonas salina</name>
    <dbReference type="NCBI Taxonomy" id="1323744"/>
    <lineage>
        <taxon>Bacteria</taxon>
        <taxon>Pseudomonadati</taxon>
        <taxon>Pseudomonadota</taxon>
        <taxon>Gammaproteobacteria</taxon>
        <taxon>Pseudomonadales</taxon>
        <taxon>Pseudomonadaceae</taxon>
        <taxon>Halopseudomonas</taxon>
    </lineage>
</organism>
<evidence type="ECO:0000256" key="3">
    <source>
        <dbReference type="ARBA" id="ARBA00012438"/>
    </source>
</evidence>
<dbReference type="PROSITE" id="PS50109">
    <property type="entry name" value="HIS_KIN"/>
    <property type="match status" value="1"/>
</dbReference>
<comment type="subcellular location">
    <subcellularLocation>
        <location evidence="2">Membrane</location>
    </subcellularLocation>
</comment>
<evidence type="ECO:0000256" key="1">
    <source>
        <dbReference type="ARBA" id="ARBA00000085"/>
    </source>
</evidence>
<name>A0ABQ1PGM1_9GAMM</name>
<keyword evidence="9 10" id="KW-0472">Membrane</keyword>
<sequence length="445" mass="49242">MSSIGRQLGLGLVAILLLTVVLVGQGSVWLFDQALRDYLARSLQVETDSLLAAITPGPEGLYLDRARVDPDYDRPYSGRYFVIDAGERWRSRSLWDARLPLDADGLHNTLVAGPDDQQLLVWSGRYEVSGQAVDISVATDYLPLLRAFDQARWAIWALGLLTIGVALLVQRWVLNRAFQPLRRIRRELAEWHVGKRLELGSDVPEELEPLVSEINHLGRQIEQIIQRSRGGQADLGHALKTPLAVATALLQQATADPGSDTLAGIGVQLTAIRNQMDRALQRARLAPESQASQRFSAAEDLPWLLDSLRSIHGNDLQLETRLGEAAQAEWPFEREDMLELLGNLLDNACKWARRTVVLSADMNSEGLVLRIADDGPGVAEHERSAILRRGHRLDQSAEGDGIGLAIVTDLVEVYQGRLELQESSLGGLEVDVLLPVTRRQQRSDA</sequence>
<dbReference type="Proteomes" id="UP000638188">
    <property type="component" value="Unassembled WGS sequence"/>
</dbReference>
<reference evidence="13" key="1">
    <citation type="journal article" date="2019" name="Int. J. Syst. Evol. Microbiol.">
        <title>The Global Catalogue of Microorganisms (GCM) 10K type strain sequencing project: providing services to taxonomists for standard genome sequencing and annotation.</title>
        <authorList>
            <consortium name="The Broad Institute Genomics Platform"/>
            <consortium name="The Broad Institute Genome Sequencing Center for Infectious Disease"/>
            <person name="Wu L."/>
            <person name="Ma J."/>
        </authorList>
    </citation>
    <scope>NUCLEOTIDE SEQUENCE [LARGE SCALE GENOMIC DNA]</scope>
    <source>
        <strain evidence="13">CGMCC 1.12482</strain>
    </source>
</reference>
<keyword evidence="5" id="KW-0808">Transferase</keyword>
<dbReference type="InterPro" id="IPR004358">
    <property type="entry name" value="Sig_transdc_His_kin-like_C"/>
</dbReference>
<keyword evidence="8 10" id="KW-1133">Transmembrane helix</keyword>
<evidence type="ECO:0000313" key="13">
    <source>
        <dbReference type="Proteomes" id="UP000638188"/>
    </source>
</evidence>
<proteinExistence type="predicted"/>
<dbReference type="SUPFAM" id="SSF55874">
    <property type="entry name" value="ATPase domain of HSP90 chaperone/DNA topoisomerase II/histidine kinase"/>
    <property type="match status" value="1"/>
</dbReference>
<feature type="domain" description="Histidine kinase" evidence="11">
    <location>
        <begin position="234"/>
        <end position="438"/>
    </location>
</feature>
<dbReference type="InterPro" id="IPR003594">
    <property type="entry name" value="HATPase_dom"/>
</dbReference>
<dbReference type="SMART" id="SM00387">
    <property type="entry name" value="HATPase_c"/>
    <property type="match status" value="1"/>
</dbReference>
<gene>
    <name evidence="12" type="ORF">GCM10007418_15270</name>
</gene>
<keyword evidence="6 10" id="KW-0812">Transmembrane</keyword>
<evidence type="ECO:0000256" key="8">
    <source>
        <dbReference type="ARBA" id="ARBA00022989"/>
    </source>
</evidence>
<dbReference type="PANTHER" id="PTHR45436:SF5">
    <property type="entry name" value="SENSOR HISTIDINE KINASE TRCS"/>
    <property type="match status" value="1"/>
</dbReference>
<protein>
    <recommendedName>
        <fullName evidence="3">histidine kinase</fullName>
        <ecNumber evidence="3">2.7.13.3</ecNumber>
    </recommendedName>
</protein>
<evidence type="ECO:0000256" key="2">
    <source>
        <dbReference type="ARBA" id="ARBA00004370"/>
    </source>
</evidence>
<dbReference type="PANTHER" id="PTHR45436">
    <property type="entry name" value="SENSOR HISTIDINE KINASE YKOH"/>
    <property type="match status" value="1"/>
</dbReference>
<evidence type="ECO:0000256" key="5">
    <source>
        <dbReference type="ARBA" id="ARBA00022679"/>
    </source>
</evidence>
<dbReference type="InterPro" id="IPR050428">
    <property type="entry name" value="TCS_sensor_his_kinase"/>
</dbReference>
<evidence type="ECO:0000256" key="9">
    <source>
        <dbReference type="ARBA" id="ARBA00023136"/>
    </source>
</evidence>
<keyword evidence="4" id="KW-0597">Phosphoprotein</keyword>
<comment type="caution">
    <text evidence="12">The sequence shown here is derived from an EMBL/GenBank/DDBJ whole genome shotgun (WGS) entry which is preliminary data.</text>
</comment>
<dbReference type="Gene3D" id="3.30.565.10">
    <property type="entry name" value="Histidine kinase-like ATPase, C-terminal domain"/>
    <property type="match status" value="1"/>
</dbReference>
<keyword evidence="13" id="KW-1185">Reference proteome</keyword>
<evidence type="ECO:0000256" key="10">
    <source>
        <dbReference type="SAM" id="Phobius"/>
    </source>
</evidence>
<evidence type="ECO:0000313" key="12">
    <source>
        <dbReference type="EMBL" id="GGC96810.1"/>
    </source>
</evidence>
<keyword evidence="7" id="KW-0418">Kinase</keyword>
<feature type="transmembrane region" description="Helical" evidence="10">
    <location>
        <begin position="153"/>
        <end position="174"/>
    </location>
</feature>
<evidence type="ECO:0000256" key="7">
    <source>
        <dbReference type="ARBA" id="ARBA00022777"/>
    </source>
</evidence>
<dbReference type="InterPro" id="IPR036890">
    <property type="entry name" value="HATPase_C_sf"/>
</dbReference>
<dbReference type="RefSeq" id="WP_150279388.1">
    <property type="nucleotide sequence ID" value="NZ_BMFF01000003.1"/>
</dbReference>
<dbReference type="Pfam" id="PF02518">
    <property type="entry name" value="HATPase_c"/>
    <property type="match status" value="1"/>
</dbReference>